<organism evidence="1 2">
    <name type="scientific">Trifolium medium</name>
    <dbReference type="NCBI Taxonomy" id="97028"/>
    <lineage>
        <taxon>Eukaryota</taxon>
        <taxon>Viridiplantae</taxon>
        <taxon>Streptophyta</taxon>
        <taxon>Embryophyta</taxon>
        <taxon>Tracheophyta</taxon>
        <taxon>Spermatophyta</taxon>
        <taxon>Magnoliopsida</taxon>
        <taxon>eudicotyledons</taxon>
        <taxon>Gunneridae</taxon>
        <taxon>Pentapetalae</taxon>
        <taxon>rosids</taxon>
        <taxon>fabids</taxon>
        <taxon>Fabales</taxon>
        <taxon>Fabaceae</taxon>
        <taxon>Papilionoideae</taxon>
        <taxon>50 kb inversion clade</taxon>
        <taxon>NPAAA clade</taxon>
        <taxon>Hologalegina</taxon>
        <taxon>IRL clade</taxon>
        <taxon>Trifolieae</taxon>
        <taxon>Trifolium</taxon>
    </lineage>
</organism>
<protein>
    <submittedName>
        <fullName evidence="1">Uncharacterized protein</fullName>
    </submittedName>
</protein>
<dbReference type="EMBL" id="LXQA010713076">
    <property type="protein sequence ID" value="MCI67269.1"/>
    <property type="molecule type" value="Genomic_DNA"/>
</dbReference>
<dbReference type="AlphaFoldDB" id="A0A392U1L7"/>
<reference evidence="1 2" key="1">
    <citation type="journal article" date="2018" name="Front. Plant Sci.">
        <title>Red Clover (Trifolium pratense) and Zigzag Clover (T. medium) - A Picture of Genomic Similarities and Differences.</title>
        <authorList>
            <person name="Dluhosova J."/>
            <person name="Istvanek J."/>
            <person name="Nedelnik J."/>
            <person name="Repkova J."/>
        </authorList>
    </citation>
    <scope>NUCLEOTIDE SEQUENCE [LARGE SCALE GENOMIC DNA]</scope>
    <source>
        <strain evidence="2">cv. 10/8</strain>
        <tissue evidence="1">Leaf</tissue>
    </source>
</reference>
<sequence length="30" mass="3260">AERGRVSLSEKLTVPRQESEICLFGVAGAR</sequence>
<accession>A0A392U1L7</accession>
<dbReference type="Proteomes" id="UP000265520">
    <property type="component" value="Unassembled WGS sequence"/>
</dbReference>
<proteinExistence type="predicted"/>
<evidence type="ECO:0000313" key="2">
    <source>
        <dbReference type="Proteomes" id="UP000265520"/>
    </source>
</evidence>
<comment type="caution">
    <text evidence="1">The sequence shown here is derived from an EMBL/GenBank/DDBJ whole genome shotgun (WGS) entry which is preliminary data.</text>
</comment>
<keyword evidence="2" id="KW-1185">Reference proteome</keyword>
<name>A0A392U1L7_9FABA</name>
<evidence type="ECO:0000313" key="1">
    <source>
        <dbReference type="EMBL" id="MCI67269.1"/>
    </source>
</evidence>
<feature type="non-terminal residue" evidence="1">
    <location>
        <position position="1"/>
    </location>
</feature>